<protein>
    <submittedName>
        <fullName evidence="2">Uncharacterized protein</fullName>
    </submittedName>
</protein>
<proteinExistence type="predicted"/>
<feature type="region of interest" description="Disordered" evidence="1">
    <location>
        <begin position="1256"/>
        <end position="1296"/>
    </location>
</feature>
<feature type="region of interest" description="Disordered" evidence="1">
    <location>
        <begin position="796"/>
        <end position="887"/>
    </location>
</feature>
<dbReference type="EMBL" id="LN714486">
    <property type="protein sequence ID" value="CEL70040.1"/>
    <property type="molecule type" value="Genomic_DNA"/>
</dbReference>
<feature type="compositionally biased region" description="Low complexity" evidence="1">
    <location>
        <begin position="165"/>
        <end position="177"/>
    </location>
</feature>
<feature type="compositionally biased region" description="Basic and acidic residues" evidence="1">
    <location>
        <begin position="1176"/>
        <end position="1188"/>
    </location>
</feature>
<feature type="compositionally biased region" description="Low complexity" evidence="1">
    <location>
        <begin position="274"/>
        <end position="291"/>
    </location>
</feature>
<feature type="compositionally biased region" description="Low complexity" evidence="1">
    <location>
        <begin position="1206"/>
        <end position="1216"/>
    </location>
</feature>
<feature type="compositionally biased region" description="Low complexity" evidence="1">
    <location>
        <begin position="1267"/>
        <end position="1279"/>
    </location>
</feature>
<evidence type="ECO:0000256" key="1">
    <source>
        <dbReference type="SAM" id="MobiDB-lite"/>
    </source>
</evidence>
<feature type="region of interest" description="Disordered" evidence="1">
    <location>
        <begin position="243"/>
        <end position="291"/>
    </location>
</feature>
<feature type="compositionally biased region" description="Basic and acidic residues" evidence="1">
    <location>
        <begin position="560"/>
        <end position="594"/>
    </location>
</feature>
<feature type="compositionally biased region" description="Basic and acidic residues" evidence="1">
    <location>
        <begin position="871"/>
        <end position="887"/>
    </location>
</feature>
<evidence type="ECO:0000313" key="2">
    <source>
        <dbReference type="EMBL" id="CEL70040.1"/>
    </source>
</evidence>
<organism evidence="2">
    <name type="scientific">Neospora caninum (strain Liverpool)</name>
    <dbReference type="NCBI Taxonomy" id="572307"/>
    <lineage>
        <taxon>Eukaryota</taxon>
        <taxon>Sar</taxon>
        <taxon>Alveolata</taxon>
        <taxon>Apicomplexa</taxon>
        <taxon>Conoidasida</taxon>
        <taxon>Coccidia</taxon>
        <taxon>Eucoccidiorida</taxon>
        <taxon>Eimeriorina</taxon>
        <taxon>Sarcocystidae</taxon>
        <taxon>Neospora</taxon>
    </lineage>
</organism>
<feature type="compositionally biased region" description="Basic and acidic residues" evidence="1">
    <location>
        <begin position="487"/>
        <end position="503"/>
    </location>
</feature>
<reference evidence="2" key="1">
    <citation type="journal article" date="2015" name="PLoS ONE">
        <title>Comprehensive Evaluation of Toxoplasma gondii VEG and Neospora caninum LIV Genomes with Tachyzoite Stage Transcriptome and Proteome Defines Novel Transcript Features.</title>
        <authorList>
            <person name="Ramaprasad A."/>
            <person name="Mourier T."/>
            <person name="Naeem R."/>
            <person name="Malas T.B."/>
            <person name="Moussa E."/>
            <person name="Panigrahi A."/>
            <person name="Vermont S.J."/>
            <person name="Otto T.D."/>
            <person name="Wastling J."/>
            <person name="Pain A."/>
        </authorList>
    </citation>
    <scope>NUCLEOTIDE SEQUENCE</scope>
    <source>
        <strain evidence="2">Liverpool</strain>
    </source>
</reference>
<feature type="compositionally biased region" description="Low complexity" evidence="1">
    <location>
        <begin position="135"/>
        <end position="146"/>
    </location>
</feature>
<gene>
    <name evidence="2" type="ORF">BN1204_057310</name>
</gene>
<accession>A0A0F7UNH2</accession>
<feature type="region of interest" description="Disordered" evidence="1">
    <location>
        <begin position="434"/>
        <end position="534"/>
    </location>
</feature>
<sequence>MSSAPSSFRGPLEKQSSACVTPSAGFGERRSDLGVETLAVPMESNAPEGARRKPFFLAGSPDRACAAEETPRASEVSSGEVAMYETLQDVVSDFSKAFRVSCPHLPCPPVSPFPDPSAIAGECGTESERQEHPVRAASTSSAPRPSGVSLPRETSNGDWCPLEIPSLSPGLHPGSLSMRQHASSHAKCSRFAPASRLLPPSDSACGDSSAASVQLEKEAPAVSFRGHAQDPTASVRVEETCVSSYLAPPEPPKRPSDDSPSPERRPEANSPMFSSASSPPSSASLPPSSASAGLPVPRNRCLRCLQEHFLSCPSYGWRPRSPSSRIYAARVKCFAMLDALKRHAPSWAEDELIPTAFHGLMSPYAYHSARVFCCSAADLSAYNEIFGRWLTKVAFAWGAERVPRASGAEDEANQPEARGESSCAASLAEAAFSPCGEAVNSEQSAKPRESGKTPIESPSRGSDSAPCGEGGDEGPGRASPKSSQGRHTNEARDGSRNSEHEADSAALGLTARSEEEEVKEGVGGPWAGQDAGEPITFADLARQLDAELPPFEGDALWTQERIDVRDGADERETEDSPKRPEREESDRGEVEGVRGDASPRSCLLEGEEGEGREEATGGWSLSQFQQAEVHSRLLRFVRQQSKKRQPEPAGMRLQRIHSALVAFLRRYDTDKPSPSLLYSPDSAGVGCAALDGSEGRRPLPEPAEDAGAWSETESKGASRPPRSSSDSLFFFESSHLHFSALRPAILRTFLRTSRLKFLQREESHHAGLPGQPLCLNSRLLRASGWGRLTCGGFRSGALGGRGLGEEGNSEEARGSDERSEEGEPKKRRSRLNLARVLLEEEETTAESEGGSRQDAGGEEGKRMRGRSGRGAPRDDERQERERPRQNHDTCIEFSRAWEQSVDDVLDALDELRSEVEAARSALPTPPPGRPFVLPVDQCMYSVGAPRRGFLCPLFPCTSTADAIVRLRLPGPGVRLLSPQSRSPLFSAASAAVSPGDAPEAGADSENPCSASFFSESSSGSAPGLASPHTHSLPLISPTDIARASGLLGRDQFHFPFSSPAVQLPKQFSVAKRDSRVAVACRRVACGSSARRSQITGKRFSDDSRATSFDLASAVLFGDPAVSGPLPKKTRRSFQAPGSVSQAREVREGQGAGSRESGLERGGSLEDLASTTLVEEAVARKKGRDESRHASPACEVGATRGPPGSWSLQVGSQSSLRSSRRVCLRTSDADGESERQMCVAEGGGASVVRAEAGQFLEEKKEKQDHEAAVASGEEVAGVNGTHSGAAESETSKSAARV</sequence>
<feature type="region of interest" description="Disordered" evidence="1">
    <location>
        <begin position="118"/>
        <end position="190"/>
    </location>
</feature>
<feature type="region of interest" description="Disordered" evidence="1">
    <location>
        <begin position="987"/>
        <end position="1014"/>
    </location>
</feature>
<feature type="region of interest" description="Disordered" evidence="1">
    <location>
        <begin position="1"/>
        <end position="31"/>
    </location>
</feature>
<feature type="compositionally biased region" description="Basic and acidic residues" evidence="1">
    <location>
        <begin position="1256"/>
        <end position="1266"/>
    </location>
</feature>
<name>A0A0F7UNH2_NEOCL</name>
<feature type="region of interest" description="Disordered" evidence="1">
    <location>
        <begin position="550"/>
        <end position="621"/>
    </location>
</feature>
<feature type="compositionally biased region" description="Basic and acidic residues" evidence="1">
    <location>
        <begin position="251"/>
        <end position="267"/>
    </location>
</feature>
<feature type="region of interest" description="Disordered" evidence="1">
    <location>
        <begin position="688"/>
        <end position="724"/>
    </location>
</feature>
<feature type="compositionally biased region" description="Basic and acidic residues" evidence="1">
    <location>
        <begin position="810"/>
        <end position="824"/>
    </location>
</feature>
<feature type="region of interest" description="Disordered" evidence="1">
    <location>
        <begin position="1125"/>
        <end position="1234"/>
    </location>
</feature>